<dbReference type="InterPro" id="IPR011604">
    <property type="entry name" value="PDDEXK-like_dom_sf"/>
</dbReference>
<reference evidence="1" key="2">
    <citation type="submission" date="2022-06" db="UniProtKB">
        <authorList>
            <consortium name="EnsemblMetazoa"/>
        </authorList>
    </citation>
    <scope>IDENTIFICATION</scope>
</reference>
<dbReference type="AlphaFoldDB" id="A0A8R2D1A2"/>
<accession>A0A8R2D1A2</accession>
<evidence type="ECO:0000313" key="1">
    <source>
        <dbReference type="EnsemblMetazoa" id="XP_016655897.1"/>
    </source>
</evidence>
<dbReference type="KEGG" id="api:107882276"/>
<dbReference type="OrthoDB" id="6623270at2759"/>
<protein>
    <submittedName>
        <fullName evidence="1">Uncharacterized protein</fullName>
    </submittedName>
</protein>
<dbReference type="RefSeq" id="XP_016655897.1">
    <property type="nucleotide sequence ID" value="XM_016800408.2"/>
</dbReference>
<reference evidence="2" key="1">
    <citation type="submission" date="2010-06" db="EMBL/GenBank/DDBJ databases">
        <authorList>
            <person name="Jiang H."/>
            <person name="Abraham K."/>
            <person name="Ali S."/>
            <person name="Alsbrooks S.L."/>
            <person name="Anim B.N."/>
            <person name="Anosike U.S."/>
            <person name="Attaway T."/>
            <person name="Bandaranaike D.P."/>
            <person name="Battles P.K."/>
            <person name="Bell S.N."/>
            <person name="Bell A.V."/>
            <person name="Beltran B."/>
            <person name="Bickham C."/>
            <person name="Bustamante Y."/>
            <person name="Caleb T."/>
            <person name="Canada A."/>
            <person name="Cardenas V."/>
            <person name="Carter K."/>
            <person name="Chacko J."/>
            <person name="Chandrabose M.N."/>
            <person name="Chavez D."/>
            <person name="Chavez A."/>
            <person name="Chen L."/>
            <person name="Chu H.-S."/>
            <person name="Claassen K.J."/>
            <person name="Cockrell R."/>
            <person name="Collins M."/>
            <person name="Cooper J.A."/>
            <person name="Cree A."/>
            <person name="Curry S.M."/>
            <person name="Da Y."/>
            <person name="Dao M.D."/>
            <person name="Das B."/>
            <person name="Davila M.-L."/>
            <person name="Davy-Carroll L."/>
            <person name="Denson S."/>
            <person name="Dinh H."/>
            <person name="Ebong V.E."/>
            <person name="Edwards J.R."/>
            <person name="Egan A."/>
            <person name="El-Daye J."/>
            <person name="Escobedo L."/>
            <person name="Fernandez S."/>
            <person name="Fernando P.R."/>
            <person name="Flagg N."/>
            <person name="Forbes L.D."/>
            <person name="Fowler R.G."/>
            <person name="Fu Q."/>
            <person name="Gabisi R.A."/>
            <person name="Ganer J."/>
            <person name="Garbino Pronczuk A."/>
            <person name="Garcia R.M."/>
            <person name="Garner T."/>
            <person name="Garrett T.E."/>
            <person name="Gonzalez D.A."/>
            <person name="Hamid H."/>
            <person name="Hawkins E.S."/>
            <person name="Hirani K."/>
            <person name="Hogues M.E."/>
            <person name="Hollins B."/>
            <person name="Hsiao C.-H."/>
            <person name="Jabil R."/>
            <person name="James M.L."/>
            <person name="Jhangiani S.N."/>
            <person name="Johnson B."/>
            <person name="Johnson Q."/>
            <person name="Joshi V."/>
            <person name="Kalu J.B."/>
            <person name="Kam C."/>
            <person name="Kashfia A."/>
            <person name="Keebler J."/>
            <person name="Kisamo H."/>
            <person name="Kovar C.L."/>
            <person name="Lago L.A."/>
            <person name="Lai C.-Y."/>
            <person name="Laidlaw J."/>
            <person name="Lara F."/>
            <person name="Le T.-K."/>
            <person name="Lee S.L."/>
            <person name="Legall F.H."/>
            <person name="Lemon S.J."/>
            <person name="Lewis L.R."/>
            <person name="Li B."/>
            <person name="Liu Y."/>
            <person name="Liu Y.-S."/>
            <person name="Lopez J."/>
            <person name="Lozado R.J."/>
            <person name="Lu J."/>
            <person name="Madu R.C."/>
            <person name="Maheshwari M."/>
            <person name="Maheshwari R."/>
            <person name="Malloy K."/>
            <person name="Martinez E."/>
            <person name="Mathew T."/>
            <person name="Mercado I.C."/>
            <person name="Mercado C."/>
            <person name="Meyer B."/>
            <person name="Montgomery K."/>
            <person name="Morgan M.B."/>
            <person name="Munidasa M."/>
            <person name="Nazareth L.V."/>
            <person name="Nelson J."/>
            <person name="Ng B.M."/>
            <person name="Nguyen N.B."/>
            <person name="Nguyen P.Q."/>
            <person name="Nguyen T."/>
            <person name="Obregon M."/>
            <person name="Okwuonu G.O."/>
            <person name="Onwere C.G."/>
            <person name="Orozco G."/>
            <person name="Parra A."/>
            <person name="Patel S."/>
            <person name="Patil S."/>
            <person name="Perez A."/>
            <person name="Perez Y."/>
            <person name="Pham C."/>
            <person name="Primus E.L."/>
            <person name="Pu L.-L."/>
            <person name="Puazo M."/>
            <person name="Qin X."/>
            <person name="Quiroz J.B."/>
            <person name="Reese J."/>
            <person name="Richards S."/>
            <person name="Rives C.M."/>
            <person name="Robberts R."/>
            <person name="Ruiz S.J."/>
            <person name="Ruiz M.J."/>
            <person name="Santibanez J."/>
            <person name="Schneider B.W."/>
            <person name="Sisson I."/>
            <person name="Smith M."/>
            <person name="Sodergren E."/>
            <person name="Song X.-Z."/>
            <person name="Song B.B."/>
            <person name="Summersgill H."/>
            <person name="Thelus R."/>
            <person name="Thornton R.D."/>
            <person name="Trejos Z.Y."/>
            <person name="Usmani K."/>
            <person name="Vattathil S."/>
            <person name="Villasana D."/>
            <person name="Walker D.L."/>
            <person name="Wang S."/>
            <person name="Wang K."/>
            <person name="White C.S."/>
            <person name="Williams A.C."/>
            <person name="Williamson J."/>
            <person name="Wilson K."/>
            <person name="Woghiren I.O."/>
            <person name="Woodworth J.R."/>
            <person name="Worley K.C."/>
            <person name="Wright R.A."/>
            <person name="Wu W."/>
            <person name="Young L."/>
            <person name="Zhang L."/>
            <person name="Zhang J."/>
            <person name="Zhu Y."/>
            <person name="Muzny D.M."/>
            <person name="Weinstock G."/>
            <person name="Gibbs R.A."/>
        </authorList>
    </citation>
    <scope>NUCLEOTIDE SEQUENCE [LARGE SCALE GENOMIC DNA]</scope>
    <source>
        <strain evidence="2">LSR1</strain>
    </source>
</reference>
<dbReference type="Proteomes" id="UP000007819">
    <property type="component" value="Chromosome A3"/>
</dbReference>
<dbReference type="Gene3D" id="3.90.320.10">
    <property type="match status" value="1"/>
</dbReference>
<proteinExistence type="predicted"/>
<name>A0A8R2D1A2_ACYPI</name>
<evidence type="ECO:0000313" key="2">
    <source>
        <dbReference type="Proteomes" id="UP000007819"/>
    </source>
</evidence>
<dbReference type="GeneID" id="107882276"/>
<dbReference type="PANTHER" id="PTHR47526">
    <property type="entry name" value="ATP-DEPENDENT DNA HELICASE"/>
    <property type="match status" value="1"/>
</dbReference>
<sequence length="104" mass="12554">MLQLPNWIMKDSSIIVKRNSNYYFQVIGQLHITKRELCYLVVYTEKWTTVEKIYYDHTFWIQNMSEKLMSFYLNCLLPELVDPLYGKRLLISDIRDPDGDQVIR</sequence>
<organism evidence="1 2">
    <name type="scientific">Acyrthosiphon pisum</name>
    <name type="common">Pea aphid</name>
    <dbReference type="NCBI Taxonomy" id="7029"/>
    <lineage>
        <taxon>Eukaryota</taxon>
        <taxon>Metazoa</taxon>
        <taxon>Ecdysozoa</taxon>
        <taxon>Arthropoda</taxon>
        <taxon>Hexapoda</taxon>
        <taxon>Insecta</taxon>
        <taxon>Pterygota</taxon>
        <taxon>Neoptera</taxon>
        <taxon>Paraneoptera</taxon>
        <taxon>Hemiptera</taxon>
        <taxon>Sternorrhyncha</taxon>
        <taxon>Aphidomorpha</taxon>
        <taxon>Aphidoidea</taxon>
        <taxon>Aphididae</taxon>
        <taxon>Macrosiphini</taxon>
        <taxon>Acyrthosiphon</taxon>
    </lineage>
</organism>
<keyword evidence="2" id="KW-1185">Reference proteome</keyword>
<dbReference type="EnsemblMetazoa" id="XM_016800408.2">
    <property type="protein sequence ID" value="XP_016655897.1"/>
    <property type="gene ID" value="LOC107882276"/>
</dbReference>